<evidence type="ECO:0000259" key="2">
    <source>
        <dbReference type="PROSITE" id="PS51186"/>
    </source>
</evidence>
<dbReference type="VEuPathDB" id="FungiDB:LEMA_P001050.1"/>
<dbReference type="InterPro" id="IPR016181">
    <property type="entry name" value="Acyl_CoA_acyltransferase"/>
</dbReference>
<evidence type="ECO:0000256" key="1">
    <source>
        <dbReference type="SAM" id="MobiDB-lite"/>
    </source>
</evidence>
<sequence length="1007" mass="110676">MASPTMERIEPHKKAHFSLRLGHGITSSDDSSSAYRSVKYNHKPAQTATTRTTTLTALSANTYNLKLEDSDASGTKDMYTFKGQGSTLKKSYVLVFDPSSQQATLEPLSSSYTFNLATKNGKEVASQHPKIYPKKCKDDDADHGGDDDDLFGEEVGDDEAGDPDAENPYDFRHFLSKGEKRGDESEYNRASSPEDRAGTGSAANTPQFGARNPAAASRPKPTKPAPAKRKGPTTNPLVSKLKKSQATPKVQLQRAATSDTPKTKAKAAGPPASRIKSKEVIDSSDESDMDADPQVAFSPARRSPSPAPHQSRRSPSSSDAEAESASDDDGGLLEIEVPDAEPPRRGHGALKSLGLGPNLGGGLTRSPSTGPRSLLSATNSAQGSPNPQSLTSRANLNMQDEIDFGDLEDAEGEDEGEDEDDEEEEEGYDKDAGPMDIGPLAKQGTAVYDRKASTVGGAVEDDEDALEKLMMEGLLAGVDSSEESFTKAHFAKKPYLFLGERVSLYKPCTIKKGGIREYTPGCFGTTCTAKADDLATVFAQDLQFSMAWPQTSPHFWTASSEATIPVFYTPCVTTRLDDYAFRDSRDMSVVVEQYDPKWPEEFERIKSDLKKYLRGVDYLSIEHVGSTSVPGLAAKPVIDVDIIVTRENVQHAIDALIDKANYDYLGELGIIDRHVFKDPSQSTRYNIYVCVDKVAQTRNHLGLRDTLRSNTELRDEYARVKLDLAARSTNIVDYLVAKGAIIQKILKASGLLTDDELLAIRKANVKGERYGAIKTPRLLLREFVMKDVTGYYELESSEENARYQDWPPRTKQQARQLVVDNIRNHNDVPRTIYELAVEHDGRFIGRVGAKTSQANSDSLPGEETIKHVTHANLWFSFLPSMRGQGFATEAMTAFIDALKDRLQDQGKVELEIECDPRNEGSWKLAERLGFERYSLTKEAHESKGVWVDSLVLRKVVGDIATGSRHVRRESMEISPKSRQDKADITALNTPRVTYTPTSSSNQNSPDL</sequence>
<dbReference type="InParanoid" id="E5ADM9"/>
<feature type="compositionally biased region" description="Basic and acidic residues" evidence="1">
    <location>
        <begin position="135"/>
        <end position="144"/>
    </location>
</feature>
<accession>E5ADM9</accession>
<reference evidence="4" key="1">
    <citation type="journal article" date="2011" name="Nat. Commun.">
        <title>Effector diversification within compartments of the Leptosphaeria maculans genome affected by Repeat-Induced Point mutations.</title>
        <authorList>
            <person name="Rouxel T."/>
            <person name="Grandaubert J."/>
            <person name="Hane J.K."/>
            <person name="Hoede C."/>
            <person name="van de Wouw A.P."/>
            <person name="Couloux A."/>
            <person name="Dominguez V."/>
            <person name="Anthouard V."/>
            <person name="Bally P."/>
            <person name="Bourras S."/>
            <person name="Cozijnsen A.J."/>
            <person name="Ciuffetti L.M."/>
            <person name="Degrave A."/>
            <person name="Dilmaghani A."/>
            <person name="Duret L."/>
            <person name="Fudal I."/>
            <person name="Goodwin S.B."/>
            <person name="Gout L."/>
            <person name="Glaser N."/>
            <person name="Linglin J."/>
            <person name="Kema G.H.J."/>
            <person name="Lapalu N."/>
            <person name="Lawrence C.B."/>
            <person name="May K."/>
            <person name="Meyer M."/>
            <person name="Ollivier B."/>
            <person name="Poulain J."/>
            <person name="Schoch C.L."/>
            <person name="Simon A."/>
            <person name="Spatafora J.W."/>
            <person name="Stachowiak A."/>
            <person name="Turgeon B.G."/>
            <person name="Tyler B.M."/>
            <person name="Vincent D."/>
            <person name="Weissenbach J."/>
            <person name="Amselem J."/>
            <person name="Quesneville H."/>
            <person name="Oliver R.P."/>
            <person name="Wincker P."/>
            <person name="Balesdent M.-H."/>
            <person name="Howlett B.J."/>
        </authorList>
    </citation>
    <scope>NUCLEOTIDE SEQUENCE [LARGE SCALE GENOMIC DNA]</scope>
    <source>
        <strain evidence="4">JN3 / isolate v23.1.3 / race Av1-4-5-6-7-8</strain>
    </source>
</reference>
<dbReference type="Gene3D" id="3.30.460.10">
    <property type="entry name" value="Beta Polymerase, domain 2"/>
    <property type="match status" value="1"/>
</dbReference>
<dbReference type="GeneID" id="13289474"/>
<feature type="compositionally biased region" description="Acidic residues" evidence="1">
    <location>
        <begin position="320"/>
        <end position="339"/>
    </location>
</feature>
<dbReference type="PROSITE" id="PS51186">
    <property type="entry name" value="GNAT"/>
    <property type="match status" value="1"/>
</dbReference>
<feature type="region of interest" description="Disordered" evidence="1">
    <location>
        <begin position="122"/>
        <end position="436"/>
    </location>
</feature>
<feature type="compositionally biased region" description="Acidic residues" evidence="1">
    <location>
        <begin position="400"/>
        <end position="428"/>
    </location>
</feature>
<evidence type="ECO:0000313" key="3">
    <source>
        <dbReference type="EMBL" id="CBY01318.1"/>
    </source>
</evidence>
<dbReference type="InterPro" id="IPR043519">
    <property type="entry name" value="NT_sf"/>
</dbReference>
<feature type="domain" description="N-acetyltransferase" evidence="2">
    <location>
        <begin position="778"/>
        <end position="957"/>
    </location>
</feature>
<dbReference type="GO" id="GO:0016747">
    <property type="term" value="F:acyltransferase activity, transferring groups other than amino-acyl groups"/>
    <property type="evidence" value="ECO:0007669"/>
    <property type="project" value="InterPro"/>
</dbReference>
<evidence type="ECO:0000313" key="4">
    <source>
        <dbReference type="Proteomes" id="UP000002668"/>
    </source>
</evidence>
<keyword evidence="4" id="KW-1185">Reference proteome</keyword>
<feature type="compositionally biased region" description="Polar residues" evidence="1">
    <location>
        <begin position="365"/>
        <end position="398"/>
    </location>
</feature>
<protein>
    <recommendedName>
        <fullName evidence="2">N-acetyltransferase domain-containing protein</fullName>
    </recommendedName>
</protein>
<dbReference type="InterPro" id="IPR000182">
    <property type="entry name" value="GNAT_dom"/>
</dbReference>
<dbReference type="AlphaFoldDB" id="E5ADM9"/>
<gene>
    <name evidence="3" type="ORF">LEMA_P001050.1</name>
</gene>
<dbReference type="Pfam" id="PF13302">
    <property type="entry name" value="Acetyltransf_3"/>
    <property type="match status" value="1"/>
</dbReference>
<feature type="compositionally biased region" description="Polar residues" evidence="1">
    <location>
        <begin position="986"/>
        <end position="1007"/>
    </location>
</feature>
<feature type="compositionally biased region" description="Acidic residues" evidence="1">
    <location>
        <begin position="145"/>
        <end position="167"/>
    </location>
</feature>
<feature type="region of interest" description="Disordered" evidence="1">
    <location>
        <begin position="967"/>
        <end position="1007"/>
    </location>
</feature>
<dbReference type="SUPFAM" id="SSF81301">
    <property type="entry name" value="Nucleotidyltransferase"/>
    <property type="match status" value="1"/>
</dbReference>
<dbReference type="OrthoDB" id="630895at2759"/>
<feature type="compositionally biased region" description="Basic and acidic residues" evidence="1">
    <location>
        <begin position="968"/>
        <end position="983"/>
    </location>
</feature>
<name>E5ADM9_LEPMJ</name>
<feature type="compositionally biased region" description="Basic and acidic residues" evidence="1">
    <location>
        <begin position="169"/>
        <end position="197"/>
    </location>
</feature>
<proteinExistence type="predicted"/>
<dbReference type="Pfam" id="PF04229">
    <property type="entry name" value="GrpB"/>
    <property type="match status" value="1"/>
</dbReference>
<dbReference type="InterPro" id="IPR007344">
    <property type="entry name" value="GrpB/CoaE"/>
</dbReference>
<dbReference type="EMBL" id="FP929139">
    <property type="protein sequence ID" value="CBY01318.1"/>
    <property type="molecule type" value="Genomic_DNA"/>
</dbReference>
<dbReference type="PANTHER" id="PTHR34822:SF1">
    <property type="entry name" value="GRPB FAMILY PROTEIN"/>
    <property type="match status" value="1"/>
</dbReference>
<feature type="compositionally biased region" description="Polar residues" evidence="1">
    <location>
        <begin position="244"/>
        <end position="259"/>
    </location>
</feature>
<dbReference type="InterPro" id="IPR019194">
    <property type="entry name" value="Tscrpt_elong_fac_Eaf_N"/>
</dbReference>
<feature type="compositionally biased region" description="Acidic residues" evidence="1">
    <location>
        <begin position="282"/>
        <end position="291"/>
    </location>
</feature>
<dbReference type="eggNOG" id="ENOG502SEGQ">
    <property type="taxonomic scope" value="Eukaryota"/>
</dbReference>
<dbReference type="Pfam" id="PF09816">
    <property type="entry name" value="EAF"/>
    <property type="match status" value="1"/>
</dbReference>
<dbReference type="HOGENOM" id="CLU_298442_0_0_1"/>
<dbReference type="Proteomes" id="UP000002668">
    <property type="component" value="Genome"/>
</dbReference>
<organism evidence="3 4">
    <name type="scientific">Leptosphaeria maculans (strain JN3 / isolate v23.1.3 / race Av1-4-5-6-7-8)</name>
    <name type="common">Blackleg fungus</name>
    <name type="synonym">Phoma lingam</name>
    <dbReference type="NCBI Taxonomy" id="985895"/>
    <lineage>
        <taxon>Eukaryota</taxon>
        <taxon>Fungi</taxon>
        <taxon>Dikarya</taxon>
        <taxon>Ascomycota</taxon>
        <taxon>Pezizomycotina</taxon>
        <taxon>Dothideomycetes</taxon>
        <taxon>Pleosporomycetidae</taxon>
        <taxon>Pleosporales</taxon>
        <taxon>Pleosporineae</taxon>
        <taxon>Leptosphaeriaceae</taxon>
        <taxon>Plenodomus</taxon>
        <taxon>Plenodomus lingam/Leptosphaeria maculans species complex</taxon>
    </lineage>
</organism>
<dbReference type="SUPFAM" id="SSF55729">
    <property type="entry name" value="Acyl-CoA N-acyltransferases (Nat)"/>
    <property type="match status" value="1"/>
</dbReference>
<dbReference type="PANTHER" id="PTHR34822">
    <property type="entry name" value="GRPB DOMAIN PROTEIN (AFU_ORTHOLOGUE AFUA_1G01530)"/>
    <property type="match status" value="1"/>
</dbReference>
<dbReference type="Gene3D" id="3.40.630.30">
    <property type="match status" value="1"/>
</dbReference>